<dbReference type="Proteomes" id="UP001152888">
    <property type="component" value="Unassembled WGS sequence"/>
</dbReference>
<comment type="caution">
    <text evidence="3">The sequence shown here is derived from an EMBL/GenBank/DDBJ whole genome shotgun (WGS) entry which is preliminary data.</text>
</comment>
<dbReference type="OrthoDB" id="6784121at2759"/>
<organism evidence="3 4">
    <name type="scientific">Acanthoscelides obtectus</name>
    <name type="common">Bean weevil</name>
    <name type="synonym">Bruchus obtectus</name>
    <dbReference type="NCBI Taxonomy" id="200917"/>
    <lineage>
        <taxon>Eukaryota</taxon>
        <taxon>Metazoa</taxon>
        <taxon>Ecdysozoa</taxon>
        <taxon>Arthropoda</taxon>
        <taxon>Hexapoda</taxon>
        <taxon>Insecta</taxon>
        <taxon>Pterygota</taxon>
        <taxon>Neoptera</taxon>
        <taxon>Endopterygota</taxon>
        <taxon>Coleoptera</taxon>
        <taxon>Polyphaga</taxon>
        <taxon>Cucujiformia</taxon>
        <taxon>Chrysomeloidea</taxon>
        <taxon>Chrysomelidae</taxon>
        <taxon>Bruchinae</taxon>
        <taxon>Bruchini</taxon>
        <taxon>Acanthoscelides</taxon>
    </lineage>
</organism>
<reference evidence="3" key="1">
    <citation type="submission" date="2022-03" db="EMBL/GenBank/DDBJ databases">
        <authorList>
            <person name="Sayadi A."/>
        </authorList>
    </citation>
    <scope>NUCLEOTIDE SEQUENCE</scope>
</reference>
<evidence type="ECO:0000256" key="2">
    <source>
        <dbReference type="SAM" id="SignalP"/>
    </source>
</evidence>
<dbReference type="EMBL" id="CAKOFQ010006662">
    <property type="protein sequence ID" value="CAH1955813.1"/>
    <property type="molecule type" value="Genomic_DNA"/>
</dbReference>
<feature type="signal peptide" evidence="2">
    <location>
        <begin position="1"/>
        <end position="16"/>
    </location>
</feature>
<feature type="compositionally biased region" description="Basic and acidic residues" evidence="1">
    <location>
        <begin position="85"/>
        <end position="94"/>
    </location>
</feature>
<evidence type="ECO:0000256" key="1">
    <source>
        <dbReference type="SAM" id="MobiDB-lite"/>
    </source>
</evidence>
<keyword evidence="2" id="KW-0732">Signal</keyword>
<evidence type="ECO:0000313" key="3">
    <source>
        <dbReference type="EMBL" id="CAH1955813.1"/>
    </source>
</evidence>
<dbReference type="AlphaFoldDB" id="A0A9P0JNJ1"/>
<proteinExistence type="predicted"/>
<protein>
    <submittedName>
        <fullName evidence="3">Uncharacterized protein</fullName>
    </submittedName>
</protein>
<keyword evidence="4" id="KW-1185">Reference proteome</keyword>
<gene>
    <name evidence="3" type="ORF">ACAOBT_LOCUS1264</name>
</gene>
<accession>A0A9P0JNJ1</accession>
<feature type="region of interest" description="Disordered" evidence="1">
    <location>
        <begin position="68"/>
        <end position="94"/>
    </location>
</feature>
<evidence type="ECO:0000313" key="4">
    <source>
        <dbReference type="Proteomes" id="UP001152888"/>
    </source>
</evidence>
<sequence length="94" mass="10289">MLMLRLLIGIAKGVSGFASAGIFPLDPEKFTEEDFAVRLEVEQRLPVIEDKDVAVGVALRDTSISRVEDSPTTARMDTDMNEDLTPDHIDVGSL</sequence>
<feature type="chain" id="PRO_5040469480" evidence="2">
    <location>
        <begin position="17"/>
        <end position="94"/>
    </location>
</feature>
<name>A0A9P0JNJ1_ACAOB</name>